<dbReference type="SUPFAM" id="SSF48726">
    <property type="entry name" value="Immunoglobulin"/>
    <property type="match status" value="1"/>
</dbReference>
<dbReference type="InterPro" id="IPR013783">
    <property type="entry name" value="Ig-like_fold"/>
</dbReference>
<evidence type="ECO:0000256" key="6">
    <source>
        <dbReference type="ARBA" id="ARBA00023319"/>
    </source>
</evidence>
<keyword evidence="4" id="KW-0472">Membrane</keyword>
<keyword evidence="6" id="KW-0393">Immunoglobulin domain</keyword>
<feature type="signal peptide" evidence="7">
    <location>
        <begin position="1"/>
        <end position="16"/>
    </location>
</feature>
<evidence type="ECO:0000256" key="5">
    <source>
        <dbReference type="ARBA" id="ARBA00023170"/>
    </source>
</evidence>
<evidence type="ECO:0000256" key="2">
    <source>
        <dbReference type="ARBA" id="ARBA00022692"/>
    </source>
</evidence>
<dbReference type="InterPro" id="IPR013106">
    <property type="entry name" value="Ig_V-set"/>
</dbReference>
<evidence type="ECO:0000256" key="3">
    <source>
        <dbReference type="ARBA" id="ARBA00022989"/>
    </source>
</evidence>
<keyword evidence="10" id="KW-1185">Reference proteome</keyword>
<dbReference type="Pfam" id="PF07686">
    <property type="entry name" value="V-set"/>
    <property type="match status" value="1"/>
</dbReference>
<keyword evidence="2" id="KW-0812">Transmembrane</keyword>
<feature type="chain" id="PRO_5043602447" description="Immunoglobulin V-set domain-containing protein" evidence="7">
    <location>
        <begin position="17"/>
        <end position="109"/>
    </location>
</feature>
<dbReference type="InterPro" id="IPR036179">
    <property type="entry name" value="Ig-like_dom_sf"/>
</dbReference>
<organism evidence="9 10">
    <name type="scientific">Pygocentrus nattereri</name>
    <name type="common">Red-bellied piranha</name>
    <dbReference type="NCBI Taxonomy" id="42514"/>
    <lineage>
        <taxon>Eukaryota</taxon>
        <taxon>Metazoa</taxon>
        <taxon>Chordata</taxon>
        <taxon>Craniata</taxon>
        <taxon>Vertebrata</taxon>
        <taxon>Euteleostomi</taxon>
        <taxon>Actinopterygii</taxon>
        <taxon>Neopterygii</taxon>
        <taxon>Teleostei</taxon>
        <taxon>Ostariophysi</taxon>
        <taxon>Characiformes</taxon>
        <taxon>Characoidei</taxon>
        <taxon>Pygocentrus</taxon>
    </lineage>
</organism>
<dbReference type="GeneTree" id="ENSGT00940000168125"/>
<dbReference type="Ensembl" id="ENSPNAT00000048914.1">
    <property type="protein sequence ID" value="ENSPNAP00000043143.1"/>
    <property type="gene ID" value="ENSPNAG00000031063.1"/>
</dbReference>
<protein>
    <recommendedName>
        <fullName evidence="8">Immunoglobulin V-set domain-containing protein</fullName>
    </recommendedName>
</protein>
<feature type="domain" description="Immunoglobulin V-set" evidence="8">
    <location>
        <begin position="40"/>
        <end position="104"/>
    </location>
</feature>
<sequence length="109" mass="12581">ISWVFRLFFLFPTVHSAEKLEQKVLMTKAAAKLAIIECTDSSYLHWYQQKNDEALKRILYFSRDGGTVPDGNHPEKDDFTVTKDYDLKINSLKKSHSAVYYCASWDGAQ</sequence>
<proteinExistence type="predicted"/>
<keyword evidence="7" id="KW-0732">Signal</keyword>
<reference evidence="9" key="2">
    <citation type="submission" date="2025-08" db="UniProtKB">
        <authorList>
            <consortium name="Ensembl"/>
        </authorList>
    </citation>
    <scope>IDENTIFICATION</scope>
</reference>
<keyword evidence="5" id="KW-0675">Receptor</keyword>
<dbReference type="PANTHER" id="PTHR19256:SF65">
    <property type="entry name" value="T CELL RECEPTOR GAMMA CONSTANT 1-RELATED"/>
    <property type="match status" value="1"/>
</dbReference>
<dbReference type="InterPro" id="IPR051117">
    <property type="entry name" value="TRG_var/const_region"/>
</dbReference>
<evidence type="ECO:0000259" key="8">
    <source>
        <dbReference type="Pfam" id="PF07686"/>
    </source>
</evidence>
<evidence type="ECO:0000256" key="4">
    <source>
        <dbReference type="ARBA" id="ARBA00023136"/>
    </source>
</evidence>
<evidence type="ECO:0000256" key="1">
    <source>
        <dbReference type="ARBA" id="ARBA00004370"/>
    </source>
</evidence>
<evidence type="ECO:0000256" key="7">
    <source>
        <dbReference type="SAM" id="SignalP"/>
    </source>
</evidence>
<comment type="subcellular location">
    <subcellularLocation>
        <location evidence="1">Membrane</location>
    </subcellularLocation>
</comment>
<reference evidence="9 10" key="1">
    <citation type="submission" date="2020-10" db="EMBL/GenBank/DDBJ databases">
        <title>Pygocentrus nattereri (red-bellied piranha) genome, fPygNat1, primary haplotype.</title>
        <authorList>
            <person name="Myers G."/>
            <person name="Meyer A."/>
            <person name="Karagic N."/>
            <person name="Pippel M."/>
            <person name="Winkler S."/>
            <person name="Tracey A."/>
            <person name="Wood J."/>
            <person name="Formenti G."/>
            <person name="Howe K."/>
            <person name="Fedrigo O."/>
            <person name="Jarvis E.D."/>
        </authorList>
    </citation>
    <scope>NUCLEOTIDE SEQUENCE [LARGE SCALE GENOMIC DNA]</scope>
</reference>
<reference evidence="9" key="3">
    <citation type="submission" date="2025-09" db="UniProtKB">
        <authorList>
            <consortium name="Ensembl"/>
        </authorList>
    </citation>
    <scope>IDENTIFICATION</scope>
</reference>
<evidence type="ECO:0000313" key="9">
    <source>
        <dbReference type="Ensembl" id="ENSPNAP00000043143.1"/>
    </source>
</evidence>
<accession>A0AAR2ITS5</accession>
<keyword evidence="3" id="KW-1133">Transmembrane helix</keyword>
<name>A0AAR2ITS5_PYGNA</name>
<dbReference type="Gene3D" id="2.60.40.10">
    <property type="entry name" value="Immunoglobulins"/>
    <property type="match status" value="1"/>
</dbReference>
<dbReference type="AlphaFoldDB" id="A0AAR2ITS5"/>
<evidence type="ECO:0000313" key="10">
    <source>
        <dbReference type="Proteomes" id="UP001501920"/>
    </source>
</evidence>
<dbReference type="Proteomes" id="UP001501920">
    <property type="component" value="Chromosome 2"/>
</dbReference>
<dbReference type="GO" id="GO:0016020">
    <property type="term" value="C:membrane"/>
    <property type="evidence" value="ECO:0007669"/>
    <property type="project" value="UniProtKB-SubCell"/>
</dbReference>
<dbReference type="PANTHER" id="PTHR19256">
    <property type="entry name" value="T-CELL RECEPTOR GAMMA CHAIN"/>
    <property type="match status" value="1"/>
</dbReference>